<comment type="caution">
    <text evidence="2">The sequence shown here is derived from an EMBL/GenBank/DDBJ whole genome shotgun (WGS) entry which is preliminary data.</text>
</comment>
<sequence>MAGRFTYTPAASSYMPFFDPFSAAAAQNSPFIPSPALFPGTPSPYAPNIPLPGGSPLLGPVPFPATPGAGPEVFYDPAAGWVPPRQRRPSWNGPDHPFLNQPLGARQRTNSFGGIGGQASTHGNQFYDPSLYNLYQQNQQLPTQLQINPWLTGYAQAGYLWFDLSMAAFNPIRVDNMGMKVPLGMNELSGPATHPHIQRMTIICDSMPYWPITIGDGSRGLALGDVLQGVYRMMMWRISGAEWQRFPEGDKAAIAKAFARRCKALGNPQLQNAERQDGVKRVDLLLGKTMFRGLVVEGGVFKLLLL</sequence>
<keyword evidence="3" id="KW-1185">Reference proteome</keyword>
<protein>
    <recommendedName>
        <fullName evidence="1">DUF6699 domain-containing protein</fullName>
    </recommendedName>
</protein>
<gene>
    <name evidence="2" type="ORF">EV420DRAFT_781659</name>
</gene>
<organism evidence="2 3">
    <name type="scientific">Armillaria tabescens</name>
    <name type="common">Ringless honey mushroom</name>
    <name type="synonym">Agaricus tabescens</name>
    <dbReference type="NCBI Taxonomy" id="1929756"/>
    <lineage>
        <taxon>Eukaryota</taxon>
        <taxon>Fungi</taxon>
        <taxon>Dikarya</taxon>
        <taxon>Basidiomycota</taxon>
        <taxon>Agaricomycotina</taxon>
        <taxon>Agaricomycetes</taxon>
        <taxon>Agaricomycetidae</taxon>
        <taxon>Agaricales</taxon>
        <taxon>Marasmiineae</taxon>
        <taxon>Physalacriaceae</taxon>
        <taxon>Desarmillaria</taxon>
    </lineage>
</organism>
<dbReference type="AlphaFoldDB" id="A0AA39JVF1"/>
<dbReference type="RefSeq" id="XP_060326957.1">
    <property type="nucleotide sequence ID" value="XM_060483446.1"/>
</dbReference>
<dbReference type="EMBL" id="JAUEPS010000038">
    <property type="protein sequence ID" value="KAK0449665.1"/>
    <property type="molecule type" value="Genomic_DNA"/>
</dbReference>
<evidence type="ECO:0000313" key="2">
    <source>
        <dbReference type="EMBL" id="KAK0449665.1"/>
    </source>
</evidence>
<dbReference type="Pfam" id="PF20415">
    <property type="entry name" value="DUF6699"/>
    <property type="match status" value="1"/>
</dbReference>
<accession>A0AA39JVF1</accession>
<evidence type="ECO:0000313" key="3">
    <source>
        <dbReference type="Proteomes" id="UP001175211"/>
    </source>
</evidence>
<dbReference type="InterPro" id="IPR046522">
    <property type="entry name" value="DUF6699"/>
</dbReference>
<dbReference type="GeneID" id="85366994"/>
<proteinExistence type="predicted"/>
<feature type="domain" description="DUF6699" evidence="1">
    <location>
        <begin position="182"/>
        <end position="296"/>
    </location>
</feature>
<evidence type="ECO:0000259" key="1">
    <source>
        <dbReference type="Pfam" id="PF20415"/>
    </source>
</evidence>
<name>A0AA39JVF1_ARMTA</name>
<reference evidence="2" key="1">
    <citation type="submission" date="2023-06" db="EMBL/GenBank/DDBJ databases">
        <authorList>
            <consortium name="Lawrence Berkeley National Laboratory"/>
            <person name="Ahrendt S."/>
            <person name="Sahu N."/>
            <person name="Indic B."/>
            <person name="Wong-Bajracharya J."/>
            <person name="Merenyi Z."/>
            <person name="Ke H.-M."/>
            <person name="Monk M."/>
            <person name="Kocsube S."/>
            <person name="Drula E."/>
            <person name="Lipzen A."/>
            <person name="Balint B."/>
            <person name="Henrissat B."/>
            <person name="Andreopoulos B."/>
            <person name="Martin F.M."/>
            <person name="Harder C.B."/>
            <person name="Rigling D."/>
            <person name="Ford K.L."/>
            <person name="Foster G.D."/>
            <person name="Pangilinan J."/>
            <person name="Papanicolaou A."/>
            <person name="Barry K."/>
            <person name="LaButti K."/>
            <person name="Viragh M."/>
            <person name="Koriabine M."/>
            <person name="Yan M."/>
            <person name="Riley R."/>
            <person name="Champramary S."/>
            <person name="Plett K.L."/>
            <person name="Tsai I.J."/>
            <person name="Slot J."/>
            <person name="Sipos G."/>
            <person name="Plett J."/>
            <person name="Nagy L.G."/>
            <person name="Grigoriev I.V."/>
        </authorList>
    </citation>
    <scope>NUCLEOTIDE SEQUENCE</scope>
    <source>
        <strain evidence="2">CCBAS 213</strain>
    </source>
</reference>
<dbReference type="Proteomes" id="UP001175211">
    <property type="component" value="Unassembled WGS sequence"/>
</dbReference>